<dbReference type="Proteomes" id="UP000565262">
    <property type="component" value="Unassembled WGS sequence"/>
</dbReference>
<dbReference type="EMBL" id="JACJFM010000001">
    <property type="protein sequence ID" value="MBB1485099.1"/>
    <property type="molecule type" value="Genomic_DNA"/>
</dbReference>
<protein>
    <submittedName>
        <fullName evidence="2">Uncharacterized protein</fullName>
    </submittedName>
</protein>
<evidence type="ECO:0000313" key="2">
    <source>
        <dbReference type="EMBL" id="MBB1485099.1"/>
    </source>
</evidence>
<feature type="transmembrane region" description="Helical" evidence="1">
    <location>
        <begin position="149"/>
        <end position="168"/>
    </location>
</feature>
<dbReference type="RefSeq" id="WP_182806856.1">
    <property type="nucleotide sequence ID" value="NZ_JACJFM010000001.1"/>
</dbReference>
<feature type="transmembrane region" description="Helical" evidence="1">
    <location>
        <begin position="107"/>
        <end position="129"/>
    </location>
</feature>
<keyword evidence="3" id="KW-1185">Reference proteome</keyword>
<reference evidence="2 3" key="1">
    <citation type="submission" date="2020-08" db="EMBL/GenBank/DDBJ databases">
        <title>Oceanospirillum sp. nov. isolated from marine sediment.</title>
        <authorList>
            <person name="Ji X."/>
        </authorList>
    </citation>
    <scope>NUCLEOTIDE SEQUENCE [LARGE SCALE GENOMIC DNA]</scope>
    <source>
        <strain evidence="2 3">D5</strain>
    </source>
</reference>
<keyword evidence="1" id="KW-1133">Transmembrane helix</keyword>
<organism evidence="2 3">
    <name type="scientific">Oceanospirillum sediminis</name>
    <dbReference type="NCBI Taxonomy" id="2760088"/>
    <lineage>
        <taxon>Bacteria</taxon>
        <taxon>Pseudomonadati</taxon>
        <taxon>Pseudomonadota</taxon>
        <taxon>Gammaproteobacteria</taxon>
        <taxon>Oceanospirillales</taxon>
        <taxon>Oceanospirillaceae</taxon>
        <taxon>Oceanospirillum</taxon>
    </lineage>
</organism>
<dbReference type="AlphaFoldDB" id="A0A839IKR4"/>
<keyword evidence="1" id="KW-0472">Membrane</keyword>
<proteinExistence type="predicted"/>
<keyword evidence="1" id="KW-0812">Transmembrane</keyword>
<sequence length="178" mass="20598">MKVREWEASVNNQLIKVRYKAPGFYKVSSYELEIDGEIIRQGELTSRHWCGRMKTLYTFTDKSREIDVRITAKGCQILVDGDLIAGDAKLKYPDPEKARRQVEQGPFHFFIMVALIRMGFPLAMLVTLASLNLPFTSLYEYSLTDKETLHYLIENTLIFSIIIGYFQWHNTKHVALDG</sequence>
<gene>
    <name evidence="2" type="ORF">H4O21_00510</name>
</gene>
<evidence type="ECO:0000256" key="1">
    <source>
        <dbReference type="SAM" id="Phobius"/>
    </source>
</evidence>
<accession>A0A839IKR4</accession>
<evidence type="ECO:0000313" key="3">
    <source>
        <dbReference type="Proteomes" id="UP000565262"/>
    </source>
</evidence>
<name>A0A839IKR4_9GAMM</name>
<comment type="caution">
    <text evidence="2">The sequence shown here is derived from an EMBL/GenBank/DDBJ whole genome shotgun (WGS) entry which is preliminary data.</text>
</comment>